<keyword evidence="2" id="KW-0808">Transferase</keyword>
<dbReference type="Proteomes" id="UP001179121">
    <property type="component" value="Chromosome"/>
</dbReference>
<dbReference type="EMBL" id="OX365700">
    <property type="protein sequence ID" value="CAI4033431.1"/>
    <property type="molecule type" value="Genomic_DNA"/>
</dbReference>
<proteinExistence type="predicted"/>
<sequence>MGFTITPRELKEQLDKGNKPVLLDVREPWEYSLAKLEGSLLIPLGTLPHSLDQLDRNAEIIAYCHHGMRSADATSFLLQQGFANVKNLIGGIDAWSVQVDASVPRYR</sequence>
<dbReference type="SUPFAM" id="SSF52821">
    <property type="entry name" value="Rhodanese/Cell cycle control phosphatase"/>
    <property type="match status" value="1"/>
</dbReference>
<accession>A0AA86N2G1</accession>
<dbReference type="PROSITE" id="PS50206">
    <property type="entry name" value="RHODANESE_3"/>
    <property type="match status" value="1"/>
</dbReference>
<reference evidence="2" key="1">
    <citation type="submission" date="2022-10" db="EMBL/GenBank/DDBJ databases">
        <authorList>
            <person name="Koch H."/>
        </authorList>
    </citation>
    <scope>NUCLEOTIDE SEQUENCE</scope>
    <source>
        <strain evidence="2">DNF</strain>
    </source>
</reference>
<dbReference type="InterPro" id="IPR001763">
    <property type="entry name" value="Rhodanese-like_dom"/>
</dbReference>
<name>A0AA86N2G1_9BACT</name>
<dbReference type="PANTHER" id="PTHR43031:SF17">
    <property type="entry name" value="SULFURTRANSFERASE YTWF-RELATED"/>
    <property type="match status" value="1"/>
</dbReference>
<dbReference type="AlphaFoldDB" id="A0AA86N2G1"/>
<evidence type="ECO:0000313" key="3">
    <source>
        <dbReference type="Proteomes" id="UP001179121"/>
    </source>
</evidence>
<dbReference type="GO" id="GO:0016779">
    <property type="term" value="F:nucleotidyltransferase activity"/>
    <property type="evidence" value="ECO:0007669"/>
    <property type="project" value="UniProtKB-KW"/>
</dbReference>
<feature type="domain" description="Rhodanese" evidence="1">
    <location>
        <begin position="16"/>
        <end position="104"/>
    </location>
</feature>
<dbReference type="InterPro" id="IPR050229">
    <property type="entry name" value="GlpE_sulfurtransferase"/>
</dbReference>
<dbReference type="Gene3D" id="3.40.250.10">
    <property type="entry name" value="Rhodanese-like domain"/>
    <property type="match status" value="1"/>
</dbReference>
<keyword evidence="3" id="KW-1185">Reference proteome</keyword>
<dbReference type="InterPro" id="IPR036873">
    <property type="entry name" value="Rhodanese-like_dom_sf"/>
</dbReference>
<keyword evidence="2" id="KW-0548">Nucleotidyltransferase</keyword>
<evidence type="ECO:0000259" key="1">
    <source>
        <dbReference type="PROSITE" id="PS50206"/>
    </source>
</evidence>
<protein>
    <submittedName>
        <fullName evidence="2">Sulfur carrier protein adenylyltransferase ThiF</fullName>
    </submittedName>
</protein>
<dbReference type="PANTHER" id="PTHR43031">
    <property type="entry name" value="FAD-DEPENDENT OXIDOREDUCTASE"/>
    <property type="match status" value="1"/>
</dbReference>
<gene>
    <name evidence="2" type="ORF">DNFV4_03867</name>
</gene>
<organism evidence="2 3">
    <name type="scientific">Nitrospira tepida</name>
    <dbReference type="NCBI Taxonomy" id="2973512"/>
    <lineage>
        <taxon>Bacteria</taxon>
        <taxon>Pseudomonadati</taxon>
        <taxon>Nitrospirota</taxon>
        <taxon>Nitrospiria</taxon>
        <taxon>Nitrospirales</taxon>
        <taxon>Nitrospiraceae</taxon>
        <taxon>Nitrospira</taxon>
    </lineage>
</organism>
<dbReference type="Pfam" id="PF00581">
    <property type="entry name" value="Rhodanese"/>
    <property type="match status" value="1"/>
</dbReference>
<dbReference type="SMART" id="SM00450">
    <property type="entry name" value="RHOD"/>
    <property type="match status" value="1"/>
</dbReference>
<evidence type="ECO:0000313" key="2">
    <source>
        <dbReference type="EMBL" id="CAI4033431.1"/>
    </source>
</evidence>
<dbReference type="RefSeq" id="WP_289270621.1">
    <property type="nucleotide sequence ID" value="NZ_OX365700.1"/>
</dbReference>
<dbReference type="KEGG" id="nti:DNFV4_03867"/>